<evidence type="ECO:0008006" key="4">
    <source>
        <dbReference type="Google" id="ProtNLM"/>
    </source>
</evidence>
<sequence length="165" mass="17301">MSGRLVWRRVVVIGMAGLCLLAIGGGLYVGLFGLGERQVHTVSYNGTHEVMCTDSRHLVFKDGGTISLCEGSGFVGVDGFSGDELEEAVNLVTELASDGTVDKADQRRLTDLSERISRNHGESSKPHSTAGLITMAAGLFVGGCLVIGGLITRSLRRPDAAAPQG</sequence>
<feature type="transmembrane region" description="Helical" evidence="1">
    <location>
        <begin position="12"/>
        <end position="34"/>
    </location>
</feature>
<gene>
    <name evidence="2" type="ORF">GCM10009554_65430</name>
</gene>
<evidence type="ECO:0000313" key="2">
    <source>
        <dbReference type="EMBL" id="GAA0956256.1"/>
    </source>
</evidence>
<keyword evidence="1" id="KW-1133">Transmembrane helix</keyword>
<comment type="caution">
    <text evidence="2">The sequence shown here is derived from an EMBL/GenBank/DDBJ whole genome shotgun (WGS) entry which is preliminary data.</text>
</comment>
<evidence type="ECO:0000256" key="1">
    <source>
        <dbReference type="SAM" id="Phobius"/>
    </source>
</evidence>
<dbReference type="EMBL" id="BAAAHK010000017">
    <property type="protein sequence ID" value="GAA0956256.1"/>
    <property type="molecule type" value="Genomic_DNA"/>
</dbReference>
<organism evidence="2 3">
    <name type="scientific">Kribbella koreensis</name>
    <dbReference type="NCBI Taxonomy" id="57909"/>
    <lineage>
        <taxon>Bacteria</taxon>
        <taxon>Bacillati</taxon>
        <taxon>Actinomycetota</taxon>
        <taxon>Actinomycetes</taxon>
        <taxon>Propionibacteriales</taxon>
        <taxon>Kribbellaceae</taxon>
        <taxon>Kribbella</taxon>
    </lineage>
</organism>
<keyword evidence="1" id="KW-0812">Transmembrane</keyword>
<reference evidence="3" key="1">
    <citation type="journal article" date="2019" name="Int. J. Syst. Evol. Microbiol.">
        <title>The Global Catalogue of Microorganisms (GCM) 10K type strain sequencing project: providing services to taxonomists for standard genome sequencing and annotation.</title>
        <authorList>
            <consortium name="The Broad Institute Genomics Platform"/>
            <consortium name="The Broad Institute Genome Sequencing Center for Infectious Disease"/>
            <person name="Wu L."/>
            <person name="Ma J."/>
        </authorList>
    </citation>
    <scope>NUCLEOTIDE SEQUENCE [LARGE SCALE GENOMIC DNA]</scope>
    <source>
        <strain evidence="3">JCM 10977</strain>
    </source>
</reference>
<feature type="transmembrane region" description="Helical" evidence="1">
    <location>
        <begin position="130"/>
        <end position="151"/>
    </location>
</feature>
<proteinExistence type="predicted"/>
<name>A0ABP4BWL5_9ACTN</name>
<protein>
    <recommendedName>
        <fullName evidence="4">Secreted protein</fullName>
    </recommendedName>
</protein>
<evidence type="ECO:0000313" key="3">
    <source>
        <dbReference type="Proteomes" id="UP001500542"/>
    </source>
</evidence>
<accession>A0ABP4BWL5</accession>
<keyword evidence="1" id="KW-0472">Membrane</keyword>
<dbReference type="Proteomes" id="UP001500542">
    <property type="component" value="Unassembled WGS sequence"/>
</dbReference>
<keyword evidence="3" id="KW-1185">Reference proteome</keyword>